<evidence type="ECO:0000256" key="1">
    <source>
        <dbReference type="ARBA" id="ARBA00023015"/>
    </source>
</evidence>
<dbReference type="SMART" id="SM00421">
    <property type="entry name" value="HTH_LUXR"/>
    <property type="match status" value="1"/>
</dbReference>
<dbReference type="InterPro" id="IPR000792">
    <property type="entry name" value="Tscrpt_reg_LuxR_C"/>
</dbReference>
<dbReference type="InterPro" id="IPR036388">
    <property type="entry name" value="WH-like_DNA-bd_sf"/>
</dbReference>
<keyword evidence="6" id="KW-1185">Reference proteome</keyword>
<dbReference type="PANTHER" id="PTHR44688:SF16">
    <property type="entry name" value="DNA-BINDING TRANSCRIPTIONAL ACTIVATOR DEVR_DOSR"/>
    <property type="match status" value="1"/>
</dbReference>
<dbReference type="Gene3D" id="1.25.40.10">
    <property type="entry name" value="Tetratricopeptide repeat domain"/>
    <property type="match status" value="1"/>
</dbReference>
<keyword evidence="1" id="KW-0805">Transcription regulation</keyword>
<evidence type="ECO:0000259" key="4">
    <source>
        <dbReference type="PROSITE" id="PS50043"/>
    </source>
</evidence>
<keyword evidence="3" id="KW-0804">Transcription</keyword>
<name>A0ABP5GKR1_9MICC</name>
<dbReference type="SUPFAM" id="SSF48452">
    <property type="entry name" value="TPR-like"/>
    <property type="match status" value="1"/>
</dbReference>
<evidence type="ECO:0000313" key="6">
    <source>
        <dbReference type="Proteomes" id="UP001501461"/>
    </source>
</evidence>
<dbReference type="SUPFAM" id="SSF46894">
    <property type="entry name" value="C-terminal effector domain of the bipartite response regulators"/>
    <property type="match status" value="1"/>
</dbReference>
<evidence type="ECO:0000256" key="3">
    <source>
        <dbReference type="ARBA" id="ARBA00023163"/>
    </source>
</evidence>
<dbReference type="CDD" id="cd06170">
    <property type="entry name" value="LuxR_C_like"/>
    <property type="match status" value="1"/>
</dbReference>
<dbReference type="EMBL" id="BAAAMN010000074">
    <property type="protein sequence ID" value="GAA2046920.1"/>
    <property type="molecule type" value="Genomic_DNA"/>
</dbReference>
<dbReference type="PANTHER" id="PTHR44688">
    <property type="entry name" value="DNA-BINDING TRANSCRIPTIONAL ACTIVATOR DEVR_DOSR"/>
    <property type="match status" value="1"/>
</dbReference>
<evidence type="ECO:0000313" key="5">
    <source>
        <dbReference type="EMBL" id="GAA2046920.1"/>
    </source>
</evidence>
<keyword evidence="2" id="KW-0238">DNA-binding</keyword>
<dbReference type="PRINTS" id="PR00038">
    <property type="entry name" value="HTHLUXR"/>
</dbReference>
<dbReference type="InterPro" id="IPR011990">
    <property type="entry name" value="TPR-like_helical_dom_sf"/>
</dbReference>
<dbReference type="PROSITE" id="PS50043">
    <property type="entry name" value="HTH_LUXR_2"/>
    <property type="match status" value="1"/>
</dbReference>
<proteinExistence type="predicted"/>
<dbReference type="RefSeq" id="WP_343960247.1">
    <property type="nucleotide sequence ID" value="NZ_BAAAMN010000074.1"/>
</dbReference>
<comment type="caution">
    <text evidence="5">The sequence shown here is derived from an EMBL/GenBank/DDBJ whole genome shotgun (WGS) entry which is preliminary data.</text>
</comment>
<dbReference type="Proteomes" id="UP001501461">
    <property type="component" value="Unassembled WGS sequence"/>
</dbReference>
<feature type="domain" description="HTH luxR-type" evidence="4">
    <location>
        <begin position="450"/>
        <end position="515"/>
    </location>
</feature>
<protein>
    <recommendedName>
        <fullName evidence="4">HTH luxR-type domain-containing protein</fullName>
    </recommendedName>
</protein>
<reference evidence="6" key="1">
    <citation type="journal article" date="2019" name="Int. J. Syst. Evol. Microbiol.">
        <title>The Global Catalogue of Microorganisms (GCM) 10K type strain sequencing project: providing services to taxonomists for standard genome sequencing and annotation.</title>
        <authorList>
            <consortium name="The Broad Institute Genomics Platform"/>
            <consortium name="The Broad Institute Genome Sequencing Center for Infectious Disease"/>
            <person name="Wu L."/>
            <person name="Ma J."/>
        </authorList>
    </citation>
    <scope>NUCLEOTIDE SEQUENCE [LARGE SCALE GENOMIC DNA]</scope>
    <source>
        <strain evidence="6">JCM 13595</strain>
    </source>
</reference>
<dbReference type="Gene3D" id="1.10.10.10">
    <property type="entry name" value="Winged helix-like DNA-binding domain superfamily/Winged helix DNA-binding domain"/>
    <property type="match status" value="1"/>
</dbReference>
<dbReference type="InterPro" id="IPR016032">
    <property type="entry name" value="Sig_transdc_resp-reg_C-effctor"/>
</dbReference>
<evidence type="ECO:0000256" key="2">
    <source>
        <dbReference type="ARBA" id="ARBA00023125"/>
    </source>
</evidence>
<organism evidence="5 6">
    <name type="scientific">Yaniella flava</name>
    <dbReference type="NCBI Taxonomy" id="287930"/>
    <lineage>
        <taxon>Bacteria</taxon>
        <taxon>Bacillati</taxon>
        <taxon>Actinomycetota</taxon>
        <taxon>Actinomycetes</taxon>
        <taxon>Micrococcales</taxon>
        <taxon>Micrococcaceae</taxon>
        <taxon>Yaniella</taxon>
    </lineage>
</organism>
<dbReference type="Pfam" id="PF00196">
    <property type="entry name" value="GerE"/>
    <property type="match status" value="1"/>
</dbReference>
<sequence>MSNPIKPETDSHPAKDELAHFVAEIEDAISREDWAFAATLIEENTAAAWFGMQPPRTMEIVSLLASKIPSHGSLLHAGYRLLTAASAGQFDVHEYLSTVDTNNAEEMFLLSMLRMSDFRVHGRTIEALEQGETANDYHGKMHPTVDANDGWALQTSVQIGISAMLAGDFTRALSALTQAQMHAAVPKYAFLTRDALVKSALLHACFGNAATARSFLDRATRIPRTSSWAEAHIDTHRDFAEILTSIDDYDEAIERLDTISLHDIGEMWPFYIVAVQRVLVSAGYLDELDHRLEVFDSMPLPRVDGNGFAGSVIPVKRAMLAMEAGRGADAQELLVRADHNLPYTQIIEAAGHLYAGRTQQAIQLATQLRSQTRGFRVLDLRRKSVLAAAQNQAGETSQCVETLERVADIPRGLGDEEIRLFSPETRELAAKHVPSWPKDPGGASTFLTGLPKPGRGLTEREVELMAEVAKGHTRAEIAERLFVSLNTVKTQLKSAYRKLEVSSADDAVLAAQRRGLI</sequence>
<accession>A0ABP5GKR1</accession>
<gene>
    <name evidence="5" type="ORF">GCM10009720_29860</name>
</gene>